<dbReference type="Gene3D" id="3.80.10.10">
    <property type="entry name" value="Ribonuclease Inhibitor"/>
    <property type="match status" value="1"/>
</dbReference>
<dbReference type="SUPFAM" id="SSF52047">
    <property type="entry name" value="RNI-like"/>
    <property type="match status" value="1"/>
</dbReference>
<reference evidence="2" key="1">
    <citation type="submission" date="2021-01" db="EMBL/GenBank/DDBJ databases">
        <authorList>
            <person name="Corre E."/>
            <person name="Pelletier E."/>
            <person name="Niang G."/>
            <person name="Scheremetjew M."/>
            <person name="Finn R."/>
            <person name="Kale V."/>
            <person name="Holt S."/>
            <person name="Cochrane G."/>
            <person name="Meng A."/>
            <person name="Brown T."/>
            <person name="Cohen L."/>
        </authorList>
    </citation>
    <scope>NUCLEOTIDE SEQUENCE</scope>
    <source>
        <strain evidence="2">CCMP3105</strain>
    </source>
</reference>
<feature type="region of interest" description="Disordered" evidence="1">
    <location>
        <begin position="1"/>
        <end position="83"/>
    </location>
</feature>
<dbReference type="InterPro" id="IPR032675">
    <property type="entry name" value="LRR_dom_sf"/>
</dbReference>
<name>A0A7S4Q8E4_9DINO</name>
<dbReference type="InterPro" id="IPR001611">
    <property type="entry name" value="Leu-rich_rpt"/>
</dbReference>
<evidence type="ECO:0000256" key="1">
    <source>
        <dbReference type="SAM" id="MobiDB-lite"/>
    </source>
</evidence>
<dbReference type="AlphaFoldDB" id="A0A7S4Q8E4"/>
<proteinExistence type="predicted"/>
<organism evidence="2">
    <name type="scientific">Alexandrium monilatum</name>
    <dbReference type="NCBI Taxonomy" id="311494"/>
    <lineage>
        <taxon>Eukaryota</taxon>
        <taxon>Sar</taxon>
        <taxon>Alveolata</taxon>
        <taxon>Dinophyceae</taxon>
        <taxon>Gonyaulacales</taxon>
        <taxon>Pyrocystaceae</taxon>
        <taxon>Alexandrium</taxon>
    </lineage>
</organism>
<accession>A0A7S4Q8E4</accession>
<sequence>MACGAAGPPIGPRLPGADGPEAEPEPPLPRAAAAAPIGPSLPDGCLQRRAKRPPGSAPAPAPARRRRRGREEGTSSQGARTSGLDVSGTWFITIQSPASELVYDLCQHEDLHVTGHGSSPSSTAVSTGSKVRGRLQGYVLTWAEEETGSKFRGTLSPDGLTFAGTCTLSETPNVKFEAVRSGSRGRPSAENDPESVLCLRDRAAGETLRLPRAALLASLPGLRSAAGVEAAEVDVQDVLKVCPFEAAAHSALMPLCRALALWKPEEAFTTSNAIHALALADWLGCSLRAAQALELAVQAHAHEVPAMLEASGDSSASTTHVLKRGLLITSASTLDALARHPSRSRWCSLCGRAALQCLFRLASEDPNGLRLSPAAAAALALGLPLREVHAAVLSHLRFGPGAASLILDLRKRALGPEGAARLELPPAGPGVGILELDLDLSRCGIRAVGAASLRLPDGLQRLRLSLQKCDIGPEGAKALTLPDSLLRLELDLAHCLVGPGGAAALRLPPALEELGLGLLRCAIGDRGARALALPESLHQLQLDLTRCALGAEGLRGLRLPPRLASLSLDLTMCPVGVEGAKALLANLPATLKTLELELGGCGLSAQPLGSLEELAARRLPALSSRIIRCTS</sequence>
<evidence type="ECO:0000313" key="2">
    <source>
        <dbReference type="EMBL" id="CAE4574080.1"/>
    </source>
</evidence>
<dbReference type="EMBL" id="HBNR01020625">
    <property type="protein sequence ID" value="CAE4574080.1"/>
    <property type="molecule type" value="Transcribed_RNA"/>
</dbReference>
<feature type="compositionally biased region" description="Low complexity" evidence="1">
    <location>
        <begin position="30"/>
        <end position="42"/>
    </location>
</feature>
<gene>
    <name evidence="2" type="ORF">AMON00008_LOCUS13699</name>
</gene>
<dbReference type="Pfam" id="PF13516">
    <property type="entry name" value="LRR_6"/>
    <property type="match status" value="2"/>
</dbReference>
<protein>
    <submittedName>
        <fullName evidence="2">Uncharacterized protein</fullName>
    </submittedName>
</protein>